<evidence type="ECO:0000259" key="9">
    <source>
        <dbReference type="PROSITE" id="PS50119"/>
    </source>
</evidence>
<dbReference type="InterPro" id="IPR049808">
    <property type="entry name" value="CONSTANS-like_Bbox1"/>
</dbReference>
<name>A0A1J3J6S6_NOCCA</name>
<dbReference type="InterPro" id="IPR052453">
    <property type="entry name" value="CONSTANS-like_ZF"/>
</dbReference>
<dbReference type="SMART" id="SM00336">
    <property type="entry name" value="BBOX"/>
    <property type="match status" value="1"/>
</dbReference>
<dbReference type="GO" id="GO:0008270">
    <property type="term" value="F:zinc ion binding"/>
    <property type="evidence" value="ECO:0007669"/>
    <property type="project" value="UniProtKB-KW"/>
</dbReference>
<keyword evidence="5" id="KW-0862">Zinc</keyword>
<dbReference type="PROSITE" id="PS50119">
    <property type="entry name" value="ZF_BBOX"/>
    <property type="match status" value="1"/>
</dbReference>
<dbReference type="InterPro" id="IPR000315">
    <property type="entry name" value="Znf_B-box"/>
</dbReference>
<evidence type="ECO:0000256" key="4">
    <source>
        <dbReference type="ARBA" id="ARBA00022771"/>
    </source>
</evidence>
<comment type="similarity">
    <text evidence="2">Belongs to the CONSTANS family.</text>
</comment>
<dbReference type="GO" id="GO:0005634">
    <property type="term" value="C:nucleus"/>
    <property type="evidence" value="ECO:0007669"/>
    <property type="project" value="UniProtKB-SubCell"/>
</dbReference>
<dbReference type="PANTHER" id="PTHR31874">
    <property type="entry name" value="CCT MOTIF FAMILY PROTEIN, EXPRESSED"/>
    <property type="match status" value="1"/>
</dbReference>
<reference evidence="11" key="1">
    <citation type="submission" date="2016-07" db="EMBL/GenBank/DDBJ databases">
        <title>De novo transcriptome assembly of four accessions of the metal hyperaccumulator plant Noccaea caerulescens.</title>
        <authorList>
            <person name="Blande D."/>
            <person name="Halimaa P."/>
            <person name="Tervahauta A.I."/>
            <person name="Aarts M.G."/>
            <person name="Karenlampi S.O."/>
        </authorList>
    </citation>
    <scope>NUCLEOTIDE SEQUENCE</scope>
</reference>
<dbReference type="AlphaFoldDB" id="A0A1J3J6S6"/>
<feature type="domain" description="CCT" evidence="10">
    <location>
        <begin position="294"/>
        <end position="336"/>
    </location>
</feature>
<dbReference type="GO" id="GO:0006355">
    <property type="term" value="P:regulation of DNA-templated transcription"/>
    <property type="evidence" value="ECO:0007669"/>
    <property type="project" value="TreeGrafter"/>
</dbReference>
<organism evidence="11">
    <name type="scientific">Noccaea caerulescens</name>
    <name type="common">Alpine penny-cress</name>
    <name type="synonym">Thlaspi caerulescens</name>
    <dbReference type="NCBI Taxonomy" id="107243"/>
    <lineage>
        <taxon>Eukaryota</taxon>
        <taxon>Viridiplantae</taxon>
        <taxon>Streptophyta</taxon>
        <taxon>Embryophyta</taxon>
        <taxon>Tracheophyta</taxon>
        <taxon>Spermatophyta</taxon>
        <taxon>Magnoliopsida</taxon>
        <taxon>eudicotyledons</taxon>
        <taxon>Gunneridae</taxon>
        <taxon>Pentapetalae</taxon>
        <taxon>rosids</taxon>
        <taxon>malvids</taxon>
        <taxon>Brassicales</taxon>
        <taxon>Brassicaceae</taxon>
        <taxon>Coluteocarpeae</taxon>
        <taxon>Noccaea</taxon>
    </lineage>
</organism>
<keyword evidence="3" id="KW-0479">Metal-binding</keyword>
<evidence type="ECO:0000256" key="6">
    <source>
        <dbReference type="ARBA" id="ARBA00023242"/>
    </source>
</evidence>
<accession>A0A1J3J6S6</accession>
<gene>
    <name evidence="11" type="ORF">MP_TR7855_c22_g1_i1_g.22371</name>
</gene>
<protein>
    <submittedName>
        <fullName evidence="11">Zinc finger protein CONSTANS-LIKE 8</fullName>
    </submittedName>
</protein>
<evidence type="ECO:0000256" key="5">
    <source>
        <dbReference type="ARBA" id="ARBA00022833"/>
    </source>
</evidence>
<keyword evidence="4 7" id="KW-0863">Zinc-finger</keyword>
<dbReference type="EMBL" id="GEVM01017737">
    <property type="protein sequence ID" value="JAU88201.1"/>
    <property type="molecule type" value="Transcribed_RNA"/>
</dbReference>
<keyword evidence="6 8" id="KW-0539">Nucleus</keyword>
<evidence type="ECO:0000256" key="3">
    <source>
        <dbReference type="ARBA" id="ARBA00022723"/>
    </source>
</evidence>
<evidence type="ECO:0000256" key="8">
    <source>
        <dbReference type="PROSITE-ProRule" id="PRU00357"/>
    </source>
</evidence>
<dbReference type="Pfam" id="PF06203">
    <property type="entry name" value="CCT"/>
    <property type="match status" value="1"/>
</dbReference>
<dbReference type="Pfam" id="PF00643">
    <property type="entry name" value="zf-B_box"/>
    <property type="match status" value="1"/>
</dbReference>
<dbReference type="InterPro" id="IPR010402">
    <property type="entry name" value="CCT_domain"/>
</dbReference>
<feature type="domain" description="B box-type" evidence="9">
    <location>
        <begin position="16"/>
        <end position="63"/>
    </location>
</feature>
<evidence type="ECO:0000256" key="1">
    <source>
        <dbReference type="ARBA" id="ARBA00004123"/>
    </source>
</evidence>
<dbReference type="PANTHER" id="PTHR31874:SF60">
    <property type="entry name" value="ZINC FINGER PROTEIN CONSTANS-LIKE 8"/>
    <property type="match status" value="1"/>
</dbReference>
<evidence type="ECO:0000259" key="10">
    <source>
        <dbReference type="PROSITE" id="PS51017"/>
    </source>
</evidence>
<evidence type="ECO:0000256" key="7">
    <source>
        <dbReference type="PROSITE-ProRule" id="PRU00024"/>
    </source>
</evidence>
<sequence>MLCAEIMILEHQEDVKAPRACELCLNKHAVWYCASDDAFLCHFCDESVHSANQVATKHERVCLRTNEISIGVPQGTTSKPVWHSGFRRKARTPRVRCEKKPQKNIDDEGRREDPRVPEIGGEAMFIIPPEKHDYDDDDDDDDDLTSHVPEFQGFTEMGLFLSNHDGAQETMRQFNLFGDEIDDAMEDLYYNEDGEAKADGNEEACHEQSLMSTKKNYDDNVIVITTKTEENEEDYESNAKQRNMLLRLNYENVIAAWDKQESPRNQTEFNNNTSNFQLVPPGIEEKKVSSRSEREARVWRYRYKKKNRLFEKKIRYEVRKVNADKRPRMKGRFVRRSLATDS</sequence>
<evidence type="ECO:0000256" key="2">
    <source>
        <dbReference type="ARBA" id="ARBA00010024"/>
    </source>
</evidence>
<evidence type="ECO:0000313" key="11">
    <source>
        <dbReference type="EMBL" id="JAU88201.1"/>
    </source>
</evidence>
<dbReference type="PROSITE" id="PS51017">
    <property type="entry name" value="CCT"/>
    <property type="match status" value="1"/>
</dbReference>
<dbReference type="CDD" id="cd19821">
    <property type="entry name" value="Bbox1_BBX-like"/>
    <property type="match status" value="1"/>
</dbReference>
<proteinExistence type="inferred from homology"/>
<comment type="subcellular location">
    <subcellularLocation>
        <location evidence="1 8">Nucleus</location>
    </subcellularLocation>
</comment>